<comment type="catalytic activity">
    <reaction evidence="9 10">
        <text>L-glutamyl-tRNA(Gln) + L-glutamine + ATP + H2O = L-glutaminyl-tRNA(Gln) + L-glutamate + ADP + phosphate + H(+)</text>
        <dbReference type="Rhea" id="RHEA:17521"/>
        <dbReference type="Rhea" id="RHEA-COMP:9681"/>
        <dbReference type="Rhea" id="RHEA-COMP:9684"/>
        <dbReference type="ChEBI" id="CHEBI:15377"/>
        <dbReference type="ChEBI" id="CHEBI:15378"/>
        <dbReference type="ChEBI" id="CHEBI:29985"/>
        <dbReference type="ChEBI" id="CHEBI:30616"/>
        <dbReference type="ChEBI" id="CHEBI:43474"/>
        <dbReference type="ChEBI" id="CHEBI:58359"/>
        <dbReference type="ChEBI" id="CHEBI:78520"/>
        <dbReference type="ChEBI" id="CHEBI:78521"/>
        <dbReference type="ChEBI" id="CHEBI:456216"/>
    </reaction>
</comment>
<evidence type="ECO:0000256" key="3">
    <source>
        <dbReference type="ARBA" id="ARBA00022598"/>
    </source>
</evidence>
<evidence type="ECO:0000256" key="6">
    <source>
        <dbReference type="ARBA" id="ARBA00022917"/>
    </source>
</evidence>
<dbReference type="InterPro" id="IPR042114">
    <property type="entry name" value="GatB_C_1"/>
</dbReference>
<dbReference type="EMBL" id="JALNTZ010000002">
    <property type="protein sequence ID" value="KAJ3663492.1"/>
    <property type="molecule type" value="Genomic_DNA"/>
</dbReference>
<dbReference type="InterPro" id="IPR006075">
    <property type="entry name" value="Asn/Gln-tRNA_Trfase_suB/E_cat"/>
</dbReference>
<keyword evidence="6 10" id="KW-0648">Protein biosynthesis</keyword>
<keyword evidence="13" id="KW-1185">Reference proteome</keyword>
<dbReference type="SUPFAM" id="SSF55931">
    <property type="entry name" value="Glutamine synthetase/guanido kinase"/>
    <property type="match status" value="1"/>
</dbReference>
<comment type="subunit">
    <text evidence="2">Heterotrimer of A, B and C subunits.</text>
</comment>
<sequence>MLKNLCRHVSKDYYPSLELRRSITNKSDNKWTSVVGLEVHAQINTVSKLFSGAPTNFSSPVNTNVSFFDCSIPGTLPVLNEKCVEYGVLTALALNCRVNPVSTFDRKHYFYADIPSGYQITQQRHPLANDGKLEFQVFTPGFHKTPYRTQVRIKQLQLEQDSGKTLHDVDRSLVDLNRAGVPLMELVFEPDLKDGEEAAALLKELITILQRIGTCSCKMEEGALRVDANVSVHKKGDPLGVRTETKNIGSVRGVAGAIRYEIDRQIKIKESGGEIENETRAWDAVNKTTVAMRDKERQQDYRYMPEPNLPPLHLAMGPVEHGCVNVDDLRKSLPELPEETRSRLRDDFGLNLEQSIILVNEKSFLELFEGACRSRKLQGKLLANLLINEYTNVLHKMDLEPSQVTFDSEYFGEIVELVQTGQISRNIAKLVLDEIIHGNHKNPLQIIKENNWMQITDENELIKLCQNVIEENEKIVTQYKSGKTKVFKALLGLVATKSKQRANMAKCDRILKELLSK</sequence>
<proteinExistence type="inferred from homology"/>
<evidence type="ECO:0000256" key="10">
    <source>
        <dbReference type="HAMAP-Rule" id="MF_03147"/>
    </source>
</evidence>
<organism evidence="12 13">
    <name type="scientific">Zophobas morio</name>
    <dbReference type="NCBI Taxonomy" id="2755281"/>
    <lineage>
        <taxon>Eukaryota</taxon>
        <taxon>Metazoa</taxon>
        <taxon>Ecdysozoa</taxon>
        <taxon>Arthropoda</taxon>
        <taxon>Hexapoda</taxon>
        <taxon>Insecta</taxon>
        <taxon>Pterygota</taxon>
        <taxon>Neoptera</taxon>
        <taxon>Endopterygota</taxon>
        <taxon>Coleoptera</taxon>
        <taxon>Polyphaga</taxon>
        <taxon>Cucujiformia</taxon>
        <taxon>Tenebrionidae</taxon>
        <taxon>Zophobas</taxon>
    </lineage>
</organism>
<evidence type="ECO:0000256" key="9">
    <source>
        <dbReference type="ARBA" id="ARBA00047913"/>
    </source>
</evidence>
<evidence type="ECO:0000256" key="5">
    <source>
        <dbReference type="ARBA" id="ARBA00022840"/>
    </source>
</evidence>
<dbReference type="GO" id="GO:0005739">
    <property type="term" value="C:mitochondrion"/>
    <property type="evidence" value="ECO:0007669"/>
    <property type="project" value="UniProtKB-SubCell"/>
</dbReference>
<dbReference type="AlphaFoldDB" id="A0AA38J0S1"/>
<dbReference type="PANTHER" id="PTHR11659">
    <property type="entry name" value="GLUTAMYL-TRNA GLN AMIDOTRANSFERASE SUBUNIT B MITOCHONDRIAL AND PROKARYOTIC PET112-RELATED"/>
    <property type="match status" value="1"/>
</dbReference>
<dbReference type="InterPro" id="IPR003789">
    <property type="entry name" value="Asn/Gln_tRNA_amidoTrase-B-like"/>
</dbReference>
<dbReference type="InterPro" id="IPR017959">
    <property type="entry name" value="Asn/Gln-tRNA_amidoTrfase_suB/E"/>
</dbReference>
<dbReference type="SUPFAM" id="SSF89095">
    <property type="entry name" value="GatB/YqeY motif"/>
    <property type="match status" value="1"/>
</dbReference>
<accession>A0AA38J0S1</accession>
<dbReference type="EC" id="6.3.5.-" evidence="10"/>
<reference evidence="12" key="1">
    <citation type="journal article" date="2023" name="G3 (Bethesda)">
        <title>Whole genome assemblies of Zophobas morio and Tenebrio molitor.</title>
        <authorList>
            <person name="Kaur S."/>
            <person name="Stinson S.A."/>
            <person name="diCenzo G.C."/>
        </authorList>
    </citation>
    <scope>NUCLEOTIDE SEQUENCE</scope>
    <source>
        <strain evidence="12">QUZm001</strain>
    </source>
</reference>
<dbReference type="SMART" id="SM00845">
    <property type="entry name" value="GatB_Yqey"/>
    <property type="match status" value="1"/>
</dbReference>
<dbReference type="Pfam" id="PF02934">
    <property type="entry name" value="GatB_N"/>
    <property type="match status" value="1"/>
</dbReference>
<dbReference type="GO" id="GO:0005524">
    <property type="term" value="F:ATP binding"/>
    <property type="evidence" value="ECO:0007669"/>
    <property type="project" value="UniProtKB-KW"/>
</dbReference>
<evidence type="ECO:0000256" key="1">
    <source>
        <dbReference type="ARBA" id="ARBA00005306"/>
    </source>
</evidence>
<dbReference type="NCBIfam" id="NF004012">
    <property type="entry name" value="PRK05477.1-2"/>
    <property type="match status" value="1"/>
</dbReference>
<protein>
    <recommendedName>
        <fullName evidence="10">Glutamyl-tRNA(Gln) amidotransferase subunit B, mitochondrial</fullName>
        <shortName evidence="10">Glu-AdT subunit B</shortName>
        <ecNumber evidence="10">6.3.5.-</ecNumber>
    </recommendedName>
</protein>
<evidence type="ECO:0000313" key="12">
    <source>
        <dbReference type="EMBL" id="KAJ3663492.1"/>
    </source>
</evidence>
<dbReference type="Gene3D" id="1.10.150.380">
    <property type="entry name" value="GatB domain, N-terminal subdomain"/>
    <property type="match status" value="1"/>
</dbReference>
<dbReference type="InterPro" id="IPR004413">
    <property type="entry name" value="GatB"/>
</dbReference>
<evidence type="ECO:0000256" key="8">
    <source>
        <dbReference type="ARBA" id="ARBA00047380"/>
    </source>
</evidence>
<evidence type="ECO:0000313" key="13">
    <source>
        <dbReference type="Proteomes" id="UP001168821"/>
    </source>
</evidence>
<dbReference type="GO" id="GO:0050567">
    <property type="term" value="F:glutaminyl-tRNA synthase (glutamine-hydrolyzing) activity"/>
    <property type="evidence" value="ECO:0007669"/>
    <property type="project" value="UniProtKB-UniRule"/>
</dbReference>
<dbReference type="FunFam" id="1.10.10.410:FF:000001">
    <property type="entry name" value="Aspartyl/glutamyl-tRNA(Asn/Gln) amidotransferase subunit B"/>
    <property type="match status" value="1"/>
</dbReference>
<keyword evidence="3 10" id="KW-0436">Ligase</keyword>
<comment type="function">
    <text evidence="7">Allows the formation of correctly charged Asn-tRNA(Asn) or Gln-tRNA(Gln) through the transamidation of misacylated Asp-tRNA(Asn) or Glu-tRNA(Gln) in organisms which lack either or both of asparaginyl-tRNA or glutaminyl-tRNA synthetases. The reaction takes place in the presence of glutamine and ATP through an activated phospho-Asp-tRNA(Asn) or phospho-Glu-tRNA(Gln).</text>
</comment>
<dbReference type="InterPro" id="IPR023168">
    <property type="entry name" value="GatB_Yqey_C_2"/>
</dbReference>
<comment type="function">
    <text evidence="10">Allows the formation of correctly charged Gln-tRNA(Gln) through the transamidation of misacylated Glu-tRNA(Gln) in the mitochondria. The reaction takes place in the presence of glutamine and ATP through an activated gamma-phospho-Glu-tRNA(Gln).</text>
</comment>
<evidence type="ECO:0000256" key="2">
    <source>
        <dbReference type="ARBA" id="ARBA00011123"/>
    </source>
</evidence>
<gene>
    <name evidence="12" type="ORF">Zmor_007749</name>
</gene>
<comment type="similarity">
    <text evidence="1 10">Belongs to the GatB/GatE family. GatB subfamily.</text>
</comment>
<comment type="subcellular location">
    <subcellularLocation>
        <location evidence="10">Mitochondrion</location>
    </subcellularLocation>
</comment>
<dbReference type="NCBIfam" id="NF004014">
    <property type="entry name" value="PRK05477.1-4"/>
    <property type="match status" value="1"/>
</dbReference>
<evidence type="ECO:0000256" key="7">
    <source>
        <dbReference type="ARBA" id="ARBA00024799"/>
    </source>
</evidence>
<dbReference type="NCBIfam" id="TIGR00133">
    <property type="entry name" value="gatB"/>
    <property type="match status" value="1"/>
</dbReference>
<keyword evidence="10" id="KW-0496">Mitochondrion</keyword>
<feature type="domain" description="Asn/Gln amidotransferase" evidence="11">
    <location>
        <begin position="366"/>
        <end position="515"/>
    </location>
</feature>
<dbReference type="InterPro" id="IPR014746">
    <property type="entry name" value="Gln_synth/guanido_kin_cat_dom"/>
</dbReference>
<keyword evidence="4 10" id="KW-0547">Nucleotide-binding</keyword>
<dbReference type="PANTHER" id="PTHR11659:SF0">
    <property type="entry name" value="GLUTAMYL-TRNA(GLN) AMIDOTRANSFERASE SUBUNIT B, MITOCHONDRIAL"/>
    <property type="match status" value="1"/>
</dbReference>
<evidence type="ECO:0000256" key="4">
    <source>
        <dbReference type="ARBA" id="ARBA00022741"/>
    </source>
</evidence>
<name>A0AA38J0S1_9CUCU</name>
<comment type="caution">
    <text evidence="12">The sequence shown here is derived from an EMBL/GenBank/DDBJ whole genome shotgun (WGS) entry which is preliminary data.</text>
</comment>
<dbReference type="GO" id="GO:0032543">
    <property type="term" value="P:mitochondrial translation"/>
    <property type="evidence" value="ECO:0007669"/>
    <property type="project" value="UniProtKB-UniRule"/>
</dbReference>
<comment type="subunit">
    <text evidence="10">Subunit of the heterotrimeric GatCAB amidotransferase (AdT) complex, composed of A, B and C subunits.</text>
</comment>
<dbReference type="InterPro" id="IPR018027">
    <property type="entry name" value="Asn/Gln_amidotransferase"/>
</dbReference>
<comment type="catalytic activity">
    <reaction evidence="8">
        <text>L-aspartyl-tRNA(Asn) + L-glutamine + ATP + H2O = L-asparaginyl-tRNA(Asn) + L-glutamate + ADP + phosphate + 2 H(+)</text>
        <dbReference type="Rhea" id="RHEA:14513"/>
        <dbReference type="Rhea" id="RHEA-COMP:9674"/>
        <dbReference type="Rhea" id="RHEA-COMP:9677"/>
        <dbReference type="ChEBI" id="CHEBI:15377"/>
        <dbReference type="ChEBI" id="CHEBI:15378"/>
        <dbReference type="ChEBI" id="CHEBI:29985"/>
        <dbReference type="ChEBI" id="CHEBI:30616"/>
        <dbReference type="ChEBI" id="CHEBI:43474"/>
        <dbReference type="ChEBI" id="CHEBI:58359"/>
        <dbReference type="ChEBI" id="CHEBI:78515"/>
        <dbReference type="ChEBI" id="CHEBI:78516"/>
        <dbReference type="ChEBI" id="CHEBI:456216"/>
    </reaction>
</comment>
<dbReference type="GO" id="GO:0030956">
    <property type="term" value="C:glutamyl-tRNA(Gln) amidotransferase complex"/>
    <property type="evidence" value="ECO:0007669"/>
    <property type="project" value="UniProtKB-UniRule"/>
</dbReference>
<dbReference type="HAMAP" id="MF_00121">
    <property type="entry name" value="GatB"/>
    <property type="match status" value="1"/>
</dbReference>
<evidence type="ECO:0000259" key="11">
    <source>
        <dbReference type="SMART" id="SM00845"/>
    </source>
</evidence>
<dbReference type="Gene3D" id="1.10.10.410">
    <property type="match status" value="1"/>
</dbReference>
<dbReference type="Pfam" id="PF02637">
    <property type="entry name" value="GatB_Yqey"/>
    <property type="match status" value="1"/>
</dbReference>
<dbReference type="Proteomes" id="UP001168821">
    <property type="component" value="Unassembled WGS sequence"/>
</dbReference>
<keyword evidence="5 10" id="KW-0067">ATP-binding</keyword>
<dbReference type="GO" id="GO:0070681">
    <property type="term" value="P:glutaminyl-tRNAGln biosynthesis via transamidation"/>
    <property type="evidence" value="ECO:0007669"/>
    <property type="project" value="UniProtKB-UniRule"/>
</dbReference>